<feature type="compositionally biased region" description="Basic residues" evidence="4">
    <location>
        <begin position="332"/>
        <end position="343"/>
    </location>
</feature>
<gene>
    <name evidence="7" type="primary">REB1</name>
    <name evidence="7" type="ORF">Sste5346_004438</name>
</gene>
<evidence type="ECO:0000256" key="3">
    <source>
        <dbReference type="ARBA" id="ARBA00023242"/>
    </source>
</evidence>
<feature type="compositionally biased region" description="Acidic residues" evidence="4">
    <location>
        <begin position="53"/>
        <end position="91"/>
    </location>
</feature>
<feature type="compositionally biased region" description="Low complexity" evidence="4">
    <location>
        <begin position="304"/>
        <end position="319"/>
    </location>
</feature>
<evidence type="ECO:0000256" key="4">
    <source>
        <dbReference type="SAM" id="MobiDB-lite"/>
    </source>
</evidence>
<keyword evidence="2" id="KW-0238">DNA-binding</keyword>
<feature type="domain" description="HTH myb-type" evidence="6">
    <location>
        <begin position="526"/>
        <end position="579"/>
    </location>
</feature>
<dbReference type="InterPro" id="IPR051651">
    <property type="entry name" value="DMTF1_DNA-bind_reg"/>
</dbReference>
<feature type="compositionally biased region" description="Acidic residues" evidence="4">
    <location>
        <begin position="290"/>
        <end position="303"/>
    </location>
</feature>
<proteinExistence type="predicted"/>
<feature type="compositionally biased region" description="Acidic residues" evidence="4">
    <location>
        <begin position="239"/>
        <end position="253"/>
    </location>
</feature>
<dbReference type="Pfam" id="PF13921">
    <property type="entry name" value="Myb_DNA-bind_6"/>
    <property type="match status" value="1"/>
</dbReference>
<keyword evidence="8" id="KW-1185">Reference proteome</keyword>
<dbReference type="EMBL" id="JAWCUI010000021">
    <property type="protein sequence ID" value="KAL1896805.1"/>
    <property type="molecule type" value="Genomic_DNA"/>
</dbReference>
<feature type="compositionally biased region" description="Low complexity" evidence="4">
    <location>
        <begin position="37"/>
        <end position="52"/>
    </location>
</feature>
<feature type="compositionally biased region" description="Low complexity" evidence="4">
    <location>
        <begin position="351"/>
        <end position="368"/>
    </location>
</feature>
<feature type="compositionally biased region" description="Acidic residues" evidence="4">
    <location>
        <begin position="132"/>
        <end position="142"/>
    </location>
</feature>
<feature type="compositionally biased region" description="Acidic residues" evidence="4">
    <location>
        <begin position="1046"/>
        <end position="1061"/>
    </location>
</feature>
<name>A0ABR3Z9R0_9PEZI</name>
<feature type="region of interest" description="Disordered" evidence="4">
    <location>
        <begin position="999"/>
        <end position="1184"/>
    </location>
</feature>
<feature type="compositionally biased region" description="Polar residues" evidence="4">
    <location>
        <begin position="12"/>
        <end position="25"/>
    </location>
</feature>
<dbReference type="InterPro" id="IPR001005">
    <property type="entry name" value="SANT/Myb"/>
</dbReference>
<dbReference type="PANTHER" id="PTHR46380:SF2">
    <property type="entry name" value="CYCLIN-D-BINDING MYB-LIKE TRANSCRIPTION FACTOR 1"/>
    <property type="match status" value="1"/>
</dbReference>
<evidence type="ECO:0000259" key="5">
    <source>
        <dbReference type="PROSITE" id="PS50090"/>
    </source>
</evidence>
<feature type="compositionally biased region" description="Basic and acidic residues" evidence="4">
    <location>
        <begin position="725"/>
        <end position="734"/>
    </location>
</feature>
<dbReference type="Proteomes" id="UP001583186">
    <property type="component" value="Unassembled WGS sequence"/>
</dbReference>
<dbReference type="PANTHER" id="PTHR46380">
    <property type="entry name" value="CYCLIN-D-BINDING MYB-LIKE TRANSCRIPTION FACTOR 1"/>
    <property type="match status" value="1"/>
</dbReference>
<feature type="region of interest" description="Disordered" evidence="4">
    <location>
        <begin position="681"/>
        <end position="734"/>
    </location>
</feature>
<feature type="domain" description="Myb-like" evidence="5">
    <location>
        <begin position="586"/>
        <end position="650"/>
    </location>
</feature>
<dbReference type="InterPro" id="IPR009057">
    <property type="entry name" value="Homeodomain-like_sf"/>
</dbReference>
<dbReference type="Gene3D" id="1.10.10.60">
    <property type="entry name" value="Homeodomain-like"/>
    <property type="match status" value="2"/>
</dbReference>
<comment type="subcellular location">
    <subcellularLocation>
        <location evidence="1">Nucleus</location>
    </subcellularLocation>
</comment>
<feature type="compositionally biased region" description="Acidic residues" evidence="4">
    <location>
        <begin position="178"/>
        <end position="208"/>
    </location>
</feature>
<protein>
    <submittedName>
        <fullName evidence="7">RNA polymerase I enhancer binding protein</fullName>
    </submittedName>
</protein>
<dbReference type="PROSITE" id="PS51294">
    <property type="entry name" value="HTH_MYB"/>
    <property type="match status" value="1"/>
</dbReference>
<feature type="region of interest" description="Disordered" evidence="4">
    <location>
        <begin position="876"/>
        <end position="976"/>
    </location>
</feature>
<dbReference type="CDD" id="cd00167">
    <property type="entry name" value="SANT"/>
    <property type="match status" value="1"/>
</dbReference>
<feature type="compositionally biased region" description="Acidic residues" evidence="4">
    <location>
        <begin position="268"/>
        <end position="282"/>
    </location>
</feature>
<dbReference type="PROSITE" id="PS50090">
    <property type="entry name" value="MYB_LIKE"/>
    <property type="match status" value="2"/>
</dbReference>
<evidence type="ECO:0000256" key="1">
    <source>
        <dbReference type="ARBA" id="ARBA00004123"/>
    </source>
</evidence>
<dbReference type="SMART" id="SM00717">
    <property type="entry name" value="SANT"/>
    <property type="match status" value="3"/>
</dbReference>
<feature type="compositionally biased region" description="Polar residues" evidence="4">
    <location>
        <begin position="922"/>
        <end position="934"/>
    </location>
</feature>
<evidence type="ECO:0000313" key="8">
    <source>
        <dbReference type="Proteomes" id="UP001583186"/>
    </source>
</evidence>
<evidence type="ECO:0000313" key="7">
    <source>
        <dbReference type="EMBL" id="KAL1896805.1"/>
    </source>
</evidence>
<feature type="compositionally biased region" description="Acidic residues" evidence="4">
    <location>
        <begin position="218"/>
        <end position="230"/>
    </location>
</feature>
<dbReference type="SUPFAM" id="SSF46689">
    <property type="entry name" value="Homeodomain-like"/>
    <property type="match status" value="1"/>
</dbReference>
<evidence type="ECO:0000259" key="6">
    <source>
        <dbReference type="PROSITE" id="PS51294"/>
    </source>
</evidence>
<feature type="region of interest" description="Disordered" evidence="4">
    <location>
        <begin position="1"/>
        <end position="461"/>
    </location>
</feature>
<comment type="caution">
    <text evidence="7">The sequence shown here is derived from an EMBL/GenBank/DDBJ whole genome shotgun (WGS) entry which is preliminary data.</text>
</comment>
<accession>A0ABR3Z9R0</accession>
<feature type="compositionally biased region" description="Polar residues" evidence="4">
    <location>
        <begin position="1003"/>
        <end position="1014"/>
    </location>
</feature>
<evidence type="ECO:0000256" key="2">
    <source>
        <dbReference type="ARBA" id="ARBA00023125"/>
    </source>
</evidence>
<reference evidence="7 8" key="1">
    <citation type="journal article" date="2024" name="IMA Fungus">
        <title>IMA Genome - F19 : A genome assembly and annotation guide to empower mycologists, including annotated draft genome sequences of Ceratocystis pirilliformis, Diaporthe australafricana, Fusarium ophioides, Paecilomyces lecythidis, and Sporothrix stenoceras.</title>
        <authorList>
            <person name="Aylward J."/>
            <person name="Wilson A.M."/>
            <person name="Visagie C.M."/>
            <person name="Spraker J."/>
            <person name="Barnes I."/>
            <person name="Buitendag C."/>
            <person name="Ceriani C."/>
            <person name="Del Mar Angel L."/>
            <person name="du Plessis D."/>
            <person name="Fuchs T."/>
            <person name="Gasser K."/>
            <person name="Kramer D."/>
            <person name="Li W."/>
            <person name="Munsamy K."/>
            <person name="Piso A."/>
            <person name="Price J.L."/>
            <person name="Sonnekus B."/>
            <person name="Thomas C."/>
            <person name="van der Nest A."/>
            <person name="van Dijk A."/>
            <person name="van Heerden A."/>
            <person name="van Vuuren N."/>
            <person name="Yilmaz N."/>
            <person name="Duong T.A."/>
            <person name="van der Merwe N.A."/>
            <person name="Wingfield M.J."/>
            <person name="Wingfield B.D."/>
        </authorList>
    </citation>
    <scope>NUCLEOTIDE SEQUENCE [LARGE SCALE GENOMIC DNA]</scope>
    <source>
        <strain evidence="7 8">CMW 5346</strain>
    </source>
</reference>
<dbReference type="InterPro" id="IPR017930">
    <property type="entry name" value="Myb_dom"/>
</dbReference>
<organism evidence="7 8">
    <name type="scientific">Sporothrix stenoceras</name>
    <dbReference type="NCBI Taxonomy" id="5173"/>
    <lineage>
        <taxon>Eukaryota</taxon>
        <taxon>Fungi</taxon>
        <taxon>Dikarya</taxon>
        <taxon>Ascomycota</taxon>
        <taxon>Pezizomycotina</taxon>
        <taxon>Sordariomycetes</taxon>
        <taxon>Sordariomycetidae</taxon>
        <taxon>Ophiostomatales</taxon>
        <taxon>Ophiostomataceae</taxon>
        <taxon>Sporothrix</taxon>
    </lineage>
</organism>
<keyword evidence="3" id="KW-0539">Nucleus</keyword>
<sequence>MAKPTQRVATPPSESGSDSEITESNIKAEPDEEEASRSQSFGISSSRALSSNDNDESEEDDDEEDSDDDKVKGEEDDEDEDSDDDDEDEDAPALARKPFKSAPARTPFKSAPPKPAAPATKASTSSSSSSSSDDDDDEDGDDSSSGSDSNDEDDKSASEKPTSSKAKGKASVKNAEDSSSDSDSDDSDSSSDSDSDSDSDSNEAEDEDTKAKNVKAEEAEEPSASEEADDTVVTAPEAADNDEVNSSDDDLEDIPNKLPPGTLPDVKGDEDVDMADAPDAPEESEKAESEEPSAEQTPDEDEPQLPQQPIAKAPAADSPAPEEPEPETKSTRASRQRSKRQVAKKPFISSQEQAAAAEEAPTATGNEAVANGELTAAAEDVPGSQEEAATLDEPPATKSSRKRKRVAVDVSEQAEAAEDPETPAPRSTKKRAAVRTPASRLSIAASAGGGSSNKKGPQGNFEPREVAMLEAAAARYMEENLMSQADFNEMVHDNAQKHSAFWDFMSSDFQNKKRLQVILRCRRIWHNFKQRYHWTEGEDAELAELVGKHGNKWLVIGAAMDRSSEDVRKRWDERVACGDKAIMSYWRFEEENRLGQIVGQILREVQGSRNQDTSTLQPSAVRDIPWHVVSERMDHTRTARQCRIKWRLIHDAYHFNDDGEFVGPPRPDELSNSQIKAERAFAGLTSSTPASAKKSKAKKAHGDDEDGTSSGSRISLPLLGITPEEDGRTVPETKRPINDKTRQQVKSMTTEDKHYLILEVRKSNVGREDKIPWNRVGSVIFRKKYSRAARELVWSRLKRSVPNYNRKSIRQICDYLIKEFDANAAVGQAWDMDFDDPENDITLEGPAPAEEAAEEAAEETGSSAMPSSGAIVHAMAAAKGRSKKPTTTYGKRGARAGVNGNAPKSAEFVAESDSDEAEANGGQATEETTETSKQPRTRKGRATRVNGNTEKHVSESENEVALAEQANGTGKRRAARLADAAATRAKTVKALTDIYSDIEGASEASNSQPNTQSQEDIEDADKDDTRRRARAASVDLSMGEQLSGAEDGDGQGEGQEEEGDGELPLTLSLSPGMARHKPTTRSRPLNVSKQRRGDGPETNGTEQASRFLPTEGGSASTPSNKLTPLRPGEVRRTKKRSLNSAQWRAEPGSDEEGGDATNITDDIEEVSEHDRPRPGASASESLTARAARAAMAFFPQSTKRMRKE</sequence>
<feature type="compositionally biased region" description="Low complexity" evidence="4">
    <location>
        <begin position="117"/>
        <end position="131"/>
    </location>
</feature>
<feature type="domain" description="Myb-like" evidence="5">
    <location>
        <begin position="526"/>
        <end position="575"/>
    </location>
</feature>
<feature type="compositionally biased region" description="Polar residues" evidence="4">
    <location>
        <begin position="1113"/>
        <end position="1122"/>
    </location>
</feature>